<dbReference type="InterPro" id="IPR050111">
    <property type="entry name" value="C-type_lectin/snaclec_domain"/>
</dbReference>
<comment type="subcellular location">
    <subcellularLocation>
        <location evidence="1">Secreted</location>
        <location evidence="1">Extracellular space</location>
        <location evidence="1">Extracellular matrix</location>
    </subcellularLocation>
</comment>
<dbReference type="AlphaFoldDB" id="A0A8C6ZR48"/>
<dbReference type="Proteomes" id="UP000694420">
    <property type="component" value="Unplaced"/>
</dbReference>
<reference evidence="5" key="2">
    <citation type="submission" date="2025-09" db="UniProtKB">
        <authorList>
            <consortium name="Ensembl"/>
        </authorList>
    </citation>
    <scope>IDENTIFICATION</scope>
</reference>
<sequence>MQPARLVAGSAPCPGGGAGGSACWAACCWCPRCEVSAPRAAGTPGPCAASRRPPPAGDEQDGCAQGWLPFGGRCYGFFPQEMSWRKAEVGRVCMRGHCRTLGAHLASIHSEEEHEAIAGLLASSQPYSHSHEEEAGDEVWIGLHRPLRRQGWEWSDGSKLDYGSRYRRGSSRRRACAALLDSTDFATWDMELCSRRKPFICEYHV</sequence>
<name>A0A8C6ZR48_NOTPE</name>
<evidence type="ECO:0000313" key="6">
    <source>
        <dbReference type="Proteomes" id="UP000694420"/>
    </source>
</evidence>
<dbReference type="SMART" id="SM00034">
    <property type="entry name" value="CLECT"/>
    <property type="match status" value="1"/>
</dbReference>
<dbReference type="InterPro" id="IPR016186">
    <property type="entry name" value="C-type_lectin-like/link_sf"/>
</dbReference>
<reference evidence="5" key="1">
    <citation type="submission" date="2025-08" db="UniProtKB">
        <authorList>
            <consortium name="Ensembl"/>
        </authorList>
    </citation>
    <scope>IDENTIFICATION</scope>
</reference>
<dbReference type="Gene3D" id="3.10.100.10">
    <property type="entry name" value="Mannose-Binding Protein A, subunit A"/>
    <property type="match status" value="1"/>
</dbReference>
<dbReference type="Ensembl" id="ENSNPET00000020028.1">
    <property type="protein sequence ID" value="ENSNPEP00000019526.1"/>
    <property type="gene ID" value="ENSNPEG00000014549.1"/>
</dbReference>
<proteinExistence type="predicted"/>
<dbReference type="Pfam" id="PF00059">
    <property type="entry name" value="Lectin_C"/>
    <property type="match status" value="1"/>
</dbReference>
<evidence type="ECO:0000256" key="2">
    <source>
        <dbReference type="ARBA" id="ARBA00022530"/>
    </source>
</evidence>
<evidence type="ECO:0000313" key="5">
    <source>
        <dbReference type="Ensembl" id="ENSNPEP00000019526.1"/>
    </source>
</evidence>
<organism evidence="5 6">
    <name type="scientific">Nothoprocta perdicaria</name>
    <name type="common">Chilean tinamou</name>
    <name type="synonym">Crypturus perdicarius</name>
    <dbReference type="NCBI Taxonomy" id="30464"/>
    <lineage>
        <taxon>Eukaryota</taxon>
        <taxon>Metazoa</taxon>
        <taxon>Chordata</taxon>
        <taxon>Craniata</taxon>
        <taxon>Vertebrata</taxon>
        <taxon>Euteleostomi</taxon>
        <taxon>Archelosauria</taxon>
        <taxon>Archosauria</taxon>
        <taxon>Dinosauria</taxon>
        <taxon>Saurischia</taxon>
        <taxon>Theropoda</taxon>
        <taxon>Coelurosauria</taxon>
        <taxon>Aves</taxon>
        <taxon>Palaeognathae</taxon>
        <taxon>Tinamiformes</taxon>
        <taxon>Tinamidae</taxon>
        <taxon>Nothoprocta</taxon>
    </lineage>
</organism>
<keyword evidence="2" id="KW-0964">Secreted</keyword>
<dbReference type="SUPFAM" id="SSF56436">
    <property type="entry name" value="C-type lectin-like"/>
    <property type="match status" value="1"/>
</dbReference>
<feature type="domain" description="C-type lectin" evidence="4">
    <location>
        <begin position="70"/>
        <end position="202"/>
    </location>
</feature>
<dbReference type="PROSITE" id="PS50041">
    <property type="entry name" value="C_TYPE_LECTIN_2"/>
    <property type="match status" value="1"/>
</dbReference>
<evidence type="ECO:0000256" key="1">
    <source>
        <dbReference type="ARBA" id="ARBA00004498"/>
    </source>
</evidence>
<protein>
    <recommendedName>
        <fullName evidence="4">C-type lectin domain-containing protein</fullName>
    </recommendedName>
</protein>
<dbReference type="InterPro" id="IPR001304">
    <property type="entry name" value="C-type_lectin-like"/>
</dbReference>
<dbReference type="PROSITE" id="PS51257">
    <property type="entry name" value="PROKAR_LIPOPROTEIN"/>
    <property type="match status" value="1"/>
</dbReference>
<dbReference type="PANTHER" id="PTHR22803">
    <property type="entry name" value="MANNOSE, PHOSPHOLIPASE, LECTIN RECEPTOR RELATED"/>
    <property type="match status" value="1"/>
</dbReference>
<keyword evidence="6" id="KW-1185">Reference proteome</keyword>
<evidence type="ECO:0000256" key="3">
    <source>
        <dbReference type="SAM" id="MobiDB-lite"/>
    </source>
</evidence>
<evidence type="ECO:0000259" key="4">
    <source>
        <dbReference type="PROSITE" id="PS50041"/>
    </source>
</evidence>
<feature type="region of interest" description="Disordered" evidence="3">
    <location>
        <begin position="41"/>
        <end position="62"/>
    </location>
</feature>
<keyword evidence="2" id="KW-0272">Extracellular matrix</keyword>
<accession>A0A8C6ZR48</accession>
<dbReference type="InterPro" id="IPR016187">
    <property type="entry name" value="CTDL_fold"/>
</dbReference>